<dbReference type="Pfam" id="PF06821">
    <property type="entry name" value="Ser_hydrolase"/>
    <property type="match status" value="1"/>
</dbReference>
<dbReference type="EMBL" id="JAPMOU010000011">
    <property type="protein sequence ID" value="MDE1462518.1"/>
    <property type="molecule type" value="Genomic_DNA"/>
</dbReference>
<keyword evidence="1" id="KW-0378">Hydrolase</keyword>
<gene>
    <name evidence="1" type="ORF">ORQ98_11100</name>
</gene>
<dbReference type="GO" id="GO:0016787">
    <property type="term" value="F:hydrolase activity"/>
    <property type="evidence" value="ECO:0007669"/>
    <property type="project" value="UniProtKB-KW"/>
</dbReference>
<organism evidence="1 2">
    <name type="scientific">Spartinivicinus poritis</name>
    <dbReference type="NCBI Taxonomy" id="2994640"/>
    <lineage>
        <taxon>Bacteria</taxon>
        <taxon>Pseudomonadati</taxon>
        <taxon>Pseudomonadota</taxon>
        <taxon>Gammaproteobacteria</taxon>
        <taxon>Oceanospirillales</taxon>
        <taxon>Zooshikellaceae</taxon>
        <taxon>Spartinivicinus</taxon>
    </lineage>
</organism>
<dbReference type="SUPFAM" id="SSF53474">
    <property type="entry name" value="alpha/beta-Hydrolases"/>
    <property type="match status" value="1"/>
</dbReference>
<keyword evidence="2" id="KW-1185">Reference proteome</keyword>
<dbReference type="InterPro" id="IPR010662">
    <property type="entry name" value="RBBP9/YdeN"/>
</dbReference>
<reference evidence="1 2" key="1">
    <citation type="submission" date="2022-11" db="EMBL/GenBank/DDBJ databases">
        <title>Spartinivicinus poritis sp. nov., isolated from scleractinian coral Porites lutea.</title>
        <authorList>
            <person name="Zhang G."/>
            <person name="Cai L."/>
            <person name="Wei Q."/>
        </authorList>
    </citation>
    <scope>NUCLEOTIDE SEQUENCE [LARGE SCALE GENOMIC DNA]</scope>
    <source>
        <strain evidence="1 2">A2-2</strain>
    </source>
</reference>
<dbReference type="PANTHER" id="PTHR15394">
    <property type="entry name" value="SERINE HYDROLASE RBBP9"/>
    <property type="match status" value="1"/>
</dbReference>
<dbReference type="Proteomes" id="UP001528823">
    <property type="component" value="Unassembled WGS sequence"/>
</dbReference>
<accession>A0ABT5U823</accession>
<evidence type="ECO:0000313" key="2">
    <source>
        <dbReference type="Proteomes" id="UP001528823"/>
    </source>
</evidence>
<dbReference type="PANTHER" id="PTHR15394:SF3">
    <property type="entry name" value="SERINE HYDROLASE RBBP9"/>
    <property type="match status" value="1"/>
</dbReference>
<evidence type="ECO:0000313" key="1">
    <source>
        <dbReference type="EMBL" id="MDE1462518.1"/>
    </source>
</evidence>
<name>A0ABT5U823_9GAMM</name>
<comment type="caution">
    <text evidence="1">The sequence shown here is derived from an EMBL/GenBank/DDBJ whole genome shotgun (WGS) entry which is preliminary data.</text>
</comment>
<dbReference type="InterPro" id="IPR029058">
    <property type="entry name" value="AB_hydrolase_fold"/>
</dbReference>
<sequence>MKTRPTRAIFIHGNRGANADFGCFPYIDNLIRAFGIEIIRVNFPDPIRGRMKYWMPFLESLQPNENTLIVGHSSGTSAALRYAETNKIYGSLLISAQSDDCGLEFERFSGFYESPFNWQQIKNNQNWIVQVHSSDDPYIPVTSATNLSNQLSSTLILTNQHGHFTEFDFATDSIPRLQEILTDKLKVESNECGC</sequence>
<dbReference type="Gene3D" id="3.40.50.1820">
    <property type="entry name" value="alpha/beta hydrolase"/>
    <property type="match status" value="1"/>
</dbReference>
<protein>
    <submittedName>
        <fullName evidence="1">Alpha/beta hydrolase</fullName>
    </submittedName>
</protein>
<dbReference type="RefSeq" id="WP_274688873.1">
    <property type="nucleotide sequence ID" value="NZ_JAPMOU010000011.1"/>
</dbReference>
<proteinExistence type="predicted"/>